<reference evidence="2 3" key="1">
    <citation type="journal article" date="2016" name="Nat. Commun.">
        <title>Thousands of microbial genomes shed light on interconnected biogeochemical processes in an aquifer system.</title>
        <authorList>
            <person name="Anantharaman K."/>
            <person name="Brown C.T."/>
            <person name="Hug L.A."/>
            <person name="Sharon I."/>
            <person name="Castelle C.J."/>
            <person name="Probst A.J."/>
            <person name="Thomas B.C."/>
            <person name="Singh A."/>
            <person name="Wilkins M.J."/>
            <person name="Karaoz U."/>
            <person name="Brodie E.L."/>
            <person name="Williams K.H."/>
            <person name="Hubbard S.S."/>
            <person name="Banfield J.F."/>
        </authorList>
    </citation>
    <scope>NUCLEOTIDE SEQUENCE [LARGE SCALE GENOMIC DNA]</scope>
</reference>
<dbReference type="InterPro" id="IPR039440">
    <property type="entry name" value="DUF3850"/>
</dbReference>
<protein>
    <recommendedName>
        <fullName evidence="1">DUF3850 domain-containing protein</fullName>
    </recommendedName>
</protein>
<evidence type="ECO:0000259" key="1">
    <source>
        <dbReference type="Pfam" id="PF12961"/>
    </source>
</evidence>
<dbReference type="EMBL" id="MHLE01000006">
    <property type="protein sequence ID" value="OGZ03232.1"/>
    <property type="molecule type" value="Genomic_DNA"/>
</dbReference>
<dbReference type="Gene3D" id="2.30.130.30">
    <property type="entry name" value="Hypothetical protein"/>
    <property type="match status" value="1"/>
</dbReference>
<dbReference type="SUPFAM" id="SSF88697">
    <property type="entry name" value="PUA domain-like"/>
    <property type="match status" value="1"/>
</dbReference>
<name>A0A1G2CPV3_9BACT</name>
<feature type="domain" description="DUF3850" evidence="1">
    <location>
        <begin position="6"/>
        <end position="63"/>
    </location>
</feature>
<dbReference type="AlphaFoldDB" id="A0A1G2CPV3"/>
<proteinExistence type="predicted"/>
<gene>
    <name evidence="2" type="ORF">A2390_01625</name>
</gene>
<accession>A0A1G2CPV3</accession>
<evidence type="ECO:0000313" key="3">
    <source>
        <dbReference type="Proteomes" id="UP000178599"/>
    </source>
</evidence>
<evidence type="ECO:0000313" key="2">
    <source>
        <dbReference type="EMBL" id="OGZ03232.1"/>
    </source>
</evidence>
<dbReference type="Pfam" id="PF12961">
    <property type="entry name" value="DUF3850"/>
    <property type="match status" value="1"/>
</dbReference>
<comment type="caution">
    <text evidence="2">The sequence shown here is derived from an EMBL/GenBank/DDBJ whole genome shotgun (WGS) entry which is preliminary data.</text>
</comment>
<sequence>MKIEKKIWPEYFQEIINGKKTFELRLNDFSISESDTLLLKEWNPTTKSYTGREIEKKIGYVGKWKISDLTKFWPQEEIDEKGIQIISLKD</sequence>
<organism evidence="2 3">
    <name type="scientific">Candidatus Liptonbacteria bacterium RIFOXYB1_FULL_36_10</name>
    <dbReference type="NCBI Taxonomy" id="1798654"/>
    <lineage>
        <taxon>Bacteria</taxon>
        <taxon>Candidatus Liptoniibacteriota</taxon>
    </lineage>
</organism>
<dbReference type="Proteomes" id="UP000178599">
    <property type="component" value="Unassembled WGS sequence"/>
</dbReference>
<dbReference type="InterPro" id="IPR015947">
    <property type="entry name" value="PUA-like_sf"/>
</dbReference>